<dbReference type="RefSeq" id="WP_405149744.1">
    <property type="nucleotide sequence ID" value="NZ_CP109527.1"/>
</dbReference>
<accession>A0ABZ1NCX8</accession>
<dbReference type="EMBL" id="CP109527">
    <property type="protein sequence ID" value="WTY37760.1"/>
    <property type="molecule type" value="Genomic_DNA"/>
</dbReference>
<evidence type="ECO:0000313" key="1">
    <source>
        <dbReference type="EMBL" id="WTY37760.1"/>
    </source>
</evidence>
<name>A0ABZ1NCX8_9NOCA</name>
<organism evidence="1 2">
    <name type="scientific">Nocardia salmonicida</name>
    <dbReference type="NCBI Taxonomy" id="53431"/>
    <lineage>
        <taxon>Bacteria</taxon>
        <taxon>Bacillati</taxon>
        <taxon>Actinomycetota</taxon>
        <taxon>Actinomycetes</taxon>
        <taxon>Mycobacteriales</taxon>
        <taxon>Nocardiaceae</taxon>
        <taxon>Nocardia</taxon>
    </lineage>
</organism>
<dbReference type="Proteomes" id="UP001621418">
    <property type="component" value="Chromosome"/>
</dbReference>
<evidence type="ECO:0000313" key="2">
    <source>
        <dbReference type="Proteomes" id="UP001621418"/>
    </source>
</evidence>
<reference evidence="1 2" key="1">
    <citation type="submission" date="2022-10" db="EMBL/GenBank/DDBJ databases">
        <title>The complete genomes of actinobacterial strains from the NBC collection.</title>
        <authorList>
            <person name="Joergensen T.S."/>
            <person name="Alvarez Arevalo M."/>
            <person name="Sterndorff E.B."/>
            <person name="Faurdal D."/>
            <person name="Vuksanovic O."/>
            <person name="Mourched A.-S."/>
            <person name="Charusanti P."/>
            <person name="Shaw S."/>
            <person name="Blin K."/>
            <person name="Weber T."/>
        </authorList>
    </citation>
    <scope>NUCLEOTIDE SEQUENCE [LARGE SCALE GENOMIC DNA]</scope>
    <source>
        <strain evidence="1 2">NBC_01413</strain>
    </source>
</reference>
<keyword evidence="2" id="KW-1185">Reference proteome</keyword>
<proteinExistence type="predicted"/>
<protein>
    <submittedName>
        <fullName evidence="1">Uncharacterized protein</fullName>
    </submittedName>
</protein>
<sequence length="107" mass="12112">MADLVGRLDEELREPLSHYLLECQSLVSTQSMADPLDPARDHGVPTGMSSDGTWVWSTYWGYFVREYGIAVPTEFIDHARSRNFAPVTLDDAEQERIDSELEATFSD</sequence>
<gene>
    <name evidence="1" type="ORF">OG308_07950</name>
</gene>